<accession>A0A8J4URA0</accession>
<dbReference type="EMBL" id="QNUK01000048">
    <property type="protein sequence ID" value="KAF5905067.1"/>
    <property type="molecule type" value="Genomic_DNA"/>
</dbReference>
<keyword evidence="1" id="KW-0808">Transferase</keyword>
<dbReference type="Proteomes" id="UP000727407">
    <property type="component" value="Unassembled WGS sequence"/>
</dbReference>
<comment type="caution">
    <text evidence="1">The sequence shown here is derived from an EMBL/GenBank/DDBJ whole genome shotgun (WGS) entry which is preliminary data.</text>
</comment>
<protein>
    <submittedName>
        <fullName evidence="1">Glucose-1-phosphate adenylyltransferase large subunit 1, chloroplastic/amyloplastic</fullName>
    </submittedName>
</protein>
<keyword evidence="1" id="KW-0548">Nucleotidyltransferase</keyword>
<sequence>MDDRQGEMISLHNNGACEWHILSIGSPLGEEHEKAARSVCSGGAHTHAQAELALDPPLG</sequence>
<proteinExistence type="predicted"/>
<dbReference type="GO" id="GO:0016779">
    <property type="term" value="F:nucleotidyltransferase activity"/>
    <property type="evidence" value="ECO:0007669"/>
    <property type="project" value="UniProtKB-KW"/>
</dbReference>
<gene>
    <name evidence="1" type="primary">lva</name>
    <name evidence="1" type="ORF">DAT39_005127</name>
</gene>
<evidence type="ECO:0000313" key="1">
    <source>
        <dbReference type="EMBL" id="KAF5905067.1"/>
    </source>
</evidence>
<name>A0A8J4URA0_CLAMG</name>
<reference evidence="1" key="1">
    <citation type="submission" date="2020-07" db="EMBL/GenBank/DDBJ databases">
        <title>Clarias magur genome sequencing, assembly and annotation.</title>
        <authorList>
            <person name="Kushwaha B."/>
            <person name="Kumar R."/>
            <person name="Das P."/>
            <person name="Joshi C.G."/>
            <person name="Kumar D."/>
            <person name="Nagpure N.S."/>
            <person name="Pandey M."/>
            <person name="Agarwal S."/>
            <person name="Srivastava S."/>
            <person name="Singh M."/>
            <person name="Sahoo L."/>
            <person name="Jayasankar P."/>
            <person name="Meher P.K."/>
            <person name="Koringa P.G."/>
            <person name="Iquebal M.A."/>
            <person name="Das S.P."/>
            <person name="Bit A."/>
            <person name="Patnaik S."/>
            <person name="Patel N."/>
            <person name="Shah T.M."/>
            <person name="Hinsu A."/>
            <person name="Jena J.K."/>
        </authorList>
    </citation>
    <scope>NUCLEOTIDE SEQUENCE</scope>
    <source>
        <strain evidence="1">CIFAMagur01</strain>
        <tissue evidence="1">Testis</tissue>
    </source>
</reference>
<evidence type="ECO:0000313" key="2">
    <source>
        <dbReference type="Proteomes" id="UP000727407"/>
    </source>
</evidence>
<organism evidence="1 2">
    <name type="scientific">Clarias magur</name>
    <name type="common">Asian catfish</name>
    <name type="synonym">Macropteronotus magur</name>
    <dbReference type="NCBI Taxonomy" id="1594786"/>
    <lineage>
        <taxon>Eukaryota</taxon>
        <taxon>Metazoa</taxon>
        <taxon>Chordata</taxon>
        <taxon>Craniata</taxon>
        <taxon>Vertebrata</taxon>
        <taxon>Euteleostomi</taxon>
        <taxon>Actinopterygii</taxon>
        <taxon>Neopterygii</taxon>
        <taxon>Teleostei</taxon>
        <taxon>Ostariophysi</taxon>
        <taxon>Siluriformes</taxon>
        <taxon>Clariidae</taxon>
        <taxon>Clarias</taxon>
    </lineage>
</organism>
<keyword evidence="2" id="KW-1185">Reference proteome</keyword>
<dbReference type="AlphaFoldDB" id="A0A8J4URA0"/>